<dbReference type="AlphaFoldDB" id="B1YA98"/>
<dbReference type="OrthoDB" id="28207at2157"/>
<dbReference type="KEGG" id="tne:Tneu_0114"/>
<dbReference type="GeneID" id="6165898"/>
<keyword evidence="2" id="KW-1185">Reference proteome</keyword>
<organism evidence="1 2">
    <name type="scientific">Pyrobaculum neutrophilum (strain DSM 2338 / JCM 9278 / NBRC 100436 / V24Sta)</name>
    <name type="common">Thermoproteus neutrophilus</name>
    <dbReference type="NCBI Taxonomy" id="444157"/>
    <lineage>
        <taxon>Archaea</taxon>
        <taxon>Thermoproteota</taxon>
        <taxon>Thermoprotei</taxon>
        <taxon>Thermoproteales</taxon>
        <taxon>Thermoproteaceae</taxon>
        <taxon>Pyrobaculum</taxon>
    </lineage>
</organism>
<evidence type="ECO:0000313" key="1">
    <source>
        <dbReference type="EMBL" id="ACB39072.1"/>
    </source>
</evidence>
<proteinExistence type="predicted"/>
<dbReference type="eggNOG" id="arCOG07433">
    <property type="taxonomic scope" value="Archaea"/>
</dbReference>
<sequence>MRWVLELFVVVVLLGAVTYFFAAALPQGPSAVQSNRESMEQLFTNLARLMLDPQFLSSLEGAICNDANALRYVSTALDLSLGPQYVYNMTVLPGKLLPPCLACASPQSRLLSLARPYGYSGPSVYNATFYVLLPSGADVRIVLAVGRP</sequence>
<name>B1YA98_PYRNV</name>
<dbReference type="Proteomes" id="UP000001694">
    <property type="component" value="Chromosome"/>
</dbReference>
<protein>
    <submittedName>
        <fullName evidence="1">Uncharacterized protein</fullName>
    </submittedName>
</protein>
<dbReference type="STRING" id="444157.Tneu_0114"/>
<accession>B1YA98</accession>
<evidence type="ECO:0000313" key="2">
    <source>
        <dbReference type="Proteomes" id="UP000001694"/>
    </source>
</evidence>
<dbReference type="EMBL" id="CP001014">
    <property type="protein sequence ID" value="ACB39072.1"/>
    <property type="molecule type" value="Genomic_DNA"/>
</dbReference>
<dbReference type="HOGENOM" id="CLU_1763957_0_0_2"/>
<gene>
    <name evidence="1" type="ordered locus">Tneu_0114</name>
</gene>
<dbReference type="RefSeq" id="WP_012349493.1">
    <property type="nucleotide sequence ID" value="NC_010525.1"/>
</dbReference>
<reference evidence="1" key="1">
    <citation type="submission" date="2008-03" db="EMBL/GenBank/DDBJ databases">
        <title>Complete sequence of Thermoproteus neutrophilus V24Sta.</title>
        <authorList>
            <consortium name="US DOE Joint Genome Institute"/>
            <person name="Copeland A."/>
            <person name="Lucas S."/>
            <person name="Lapidus A."/>
            <person name="Glavina del Rio T."/>
            <person name="Dalin E."/>
            <person name="Tice H."/>
            <person name="Bruce D."/>
            <person name="Goodwin L."/>
            <person name="Pitluck S."/>
            <person name="Sims D."/>
            <person name="Brettin T."/>
            <person name="Detter J.C."/>
            <person name="Han C."/>
            <person name="Kuske C.R."/>
            <person name="Schmutz J."/>
            <person name="Larimer F."/>
            <person name="Land M."/>
            <person name="Hauser L."/>
            <person name="Kyrpides N."/>
            <person name="Mikhailova N."/>
            <person name="Biddle J.F."/>
            <person name="Zhang Z."/>
            <person name="Fitz-Gibbon S.T."/>
            <person name="Lowe T.M."/>
            <person name="Saltikov C."/>
            <person name="House C.H."/>
            <person name="Richardson P."/>
        </authorList>
    </citation>
    <scope>NUCLEOTIDE SEQUENCE [LARGE SCALE GENOMIC DNA]</scope>
    <source>
        <strain evidence="1">V24Sta</strain>
    </source>
</reference>